<gene>
    <name evidence="1" type="ORF">ESCO41_00007</name>
</gene>
<dbReference type="Proteomes" id="UP000222601">
    <property type="component" value="Segment"/>
</dbReference>
<dbReference type="EMBL" id="KY619305">
    <property type="protein sequence ID" value="AQY55314.1"/>
    <property type="molecule type" value="Genomic_DNA"/>
</dbReference>
<sequence>MEKLQFDLTEQGQFLLFRGLVCTALTMAGFKGDAWVFSNLDMSFEEVQGTPFESWSRSIAKDLADYKRDCPEDFNQ</sequence>
<protein>
    <submittedName>
        <fullName evidence="1">Uncharacterized protein</fullName>
    </submittedName>
</protein>
<proteinExistence type="predicted"/>
<keyword evidence="2" id="KW-1185">Reference proteome</keyword>
<accession>A0A1U9WR34</accession>
<name>A0A1U9WR34_9CAUD</name>
<evidence type="ECO:0000313" key="2">
    <source>
        <dbReference type="Proteomes" id="UP000222601"/>
    </source>
</evidence>
<reference evidence="1" key="1">
    <citation type="submission" date="2017-02" db="EMBL/GenBank/DDBJ databases">
        <title>Characterization of a new coliphage vB_EcoS_ESCO41.</title>
        <authorList>
            <person name="Trotereau A."/>
            <person name="Schouler C."/>
        </authorList>
    </citation>
    <scope>NUCLEOTIDE SEQUENCE [LARGE SCALE GENOMIC DNA]</scope>
</reference>
<organism evidence="1">
    <name type="scientific">Escherichia phage vB_EcoS_ESCO41</name>
    <dbReference type="NCBI Taxonomy" id="2496547"/>
    <lineage>
        <taxon>Viruses</taxon>
        <taxon>Duplodnaviria</taxon>
        <taxon>Heunggongvirae</taxon>
        <taxon>Uroviricota</taxon>
        <taxon>Caudoviricetes</taxon>
        <taxon>Drexlerviridae</taxon>
        <taxon>Nouzillyvirus</taxon>
        <taxon>Nouzillyvirus ESCO41</taxon>
    </lineage>
</organism>
<evidence type="ECO:0000313" key="1">
    <source>
        <dbReference type="EMBL" id="AQY55314.1"/>
    </source>
</evidence>